<dbReference type="InterPro" id="IPR013766">
    <property type="entry name" value="Thioredoxin_domain"/>
</dbReference>
<dbReference type="PANTHER" id="PTHR42852">
    <property type="entry name" value="THIOL:DISULFIDE INTERCHANGE PROTEIN DSBE"/>
    <property type="match status" value="1"/>
</dbReference>
<protein>
    <submittedName>
        <fullName evidence="3">Peroxiredoxin family protein</fullName>
        <ecNumber evidence="3">1.11.1.24</ecNumber>
    </submittedName>
</protein>
<keyword evidence="4" id="KW-1185">Reference proteome</keyword>
<dbReference type="CDD" id="cd02966">
    <property type="entry name" value="TlpA_like_family"/>
    <property type="match status" value="1"/>
</dbReference>
<dbReference type="Pfam" id="PF00578">
    <property type="entry name" value="AhpC-TSA"/>
    <property type="match status" value="1"/>
</dbReference>
<gene>
    <name evidence="3" type="ORF">ACFO5W_12425</name>
</gene>
<evidence type="ECO:0000313" key="4">
    <source>
        <dbReference type="Proteomes" id="UP001595961"/>
    </source>
</evidence>
<dbReference type="SUPFAM" id="SSF52833">
    <property type="entry name" value="Thioredoxin-like"/>
    <property type="match status" value="1"/>
</dbReference>
<dbReference type="InterPro" id="IPR036249">
    <property type="entry name" value="Thioredoxin-like_sf"/>
</dbReference>
<reference evidence="4" key="1">
    <citation type="journal article" date="2019" name="Int. J. Syst. Evol. Microbiol.">
        <title>The Global Catalogue of Microorganisms (GCM) 10K type strain sequencing project: providing services to taxonomists for standard genome sequencing and annotation.</title>
        <authorList>
            <consortium name="The Broad Institute Genomics Platform"/>
            <consortium name="The Broad Institute Genome Sequencing Center for Infectious Disease"/>
            <person name="Wu L."/>
            <person name="Ma J."/>
        </authorList>
    </citation>
    <scope>NUCLEOTIDE SEQUENCE [LARGE SCALE GENOMIC DNA]</scope>
    <source>
        <strain evidence="4">CCM 4481</strain>
    </source>
</reference>
<sequence>MLNHLRHLFAALLLALLAQPLLANDLVVGKTAPPIALKTLDGQQIDLRDLRGKVVIVTFWATWCDPCREELPLLSRYVQEHADQGLIVLGFSLDSPDQLDQVKAVASTLSFPVGLLGDPHVPGYGRIWHLPVSFTIDRNGQLVDNGWKDQQPAWTQDRLDKIVTPLLSAAHQDEVASRRP</sequence>
<accession>A0ABV9C410</accession>
<evidence type="ECO:0000313" key="3">
    <source>
        <dbReference type="EMBL" id="MFC4527442.1"/>
    </source>
</evidence>
<dbReference type="PANTHER" id="PTHR42852:SF17">
    <property type="entry name" value="THIOREDOXIN-LIKE PROTEIN HI_1115"/>
    <property type="match status" value="1"/>
</dbReference>
<dbReference type="RefSeq" id="WP_266150116.1">
    <property type="nucleotide sequence ID" value="NZ_CP064028.1"/>
</dbReference>
<dbReference type="InterPro" id="IPR000866">
    <property type="entry name" value="AhpC/TSA"/>
</dbReference>
<feature type="chain" id="PRO_5047028446" evidence="1">
    <location>
        <begin position="24"/>
        <end position="180"/>
    </location>
</feature>
<comment type="caution">
    <text evidence="3">The sequence shown here is derived from an EMBL/GenBank/DDBJ whole genome shotgun (WGS) entry which is preliminary data.</text>
</comment>
<organism evidence="3 4">
    <name type="scientific">Dyella halodurans</name>
    <dbReference type="NCBI Taxonomy" id="1920171"/>
    <lineage>
        <taxon>Bacteria</taxon>
        <taxon>Pseudomonadati</taxon>
        <taxon>Pseudomonadota</taxon>
        <taxon>Gammaproteobacteria</taxon>
        <taxon>Lysobacterales</taxon>
        <taxon>Rhodanobacteraceae</taxon>
        <taxon>Dyella</taxon>
    </lineage>
</organism>
<evidence type="ECO:0000256" key="1">
    <source>
        <dbReference type="SAM" id="SignalP"/>
    </source>
</evidence>
<dbReference type="Gene3D" id="3.40.30.10">
    <property type="entry name" value="Glutaredoxin"/>
    <property type="match status" value="1"/>
</dbReference>
<dbReference type="EMBL" id="JBHSGA010000017">
    <property type="protein sequence ID" value="MFC4527442.1"/>
    <property type="molecule type" value="Genomic_DNA"/>
</dbReference>
<dbReference type="GO" id="GO:0140824">
    <property type="term" value="F:thioredoxin-dependent peroxiredoxin activity"/>
    <property type="evidence" value="ECO:0007669"/>
    <property type="project" value="UniProtKB-EC"/>
</dbReference>
<feature type="domain" description="Thioredoxin" evidence="2">
    <location>
        <begin position="26"/>
        <end position="168"/>
    </location>
</feature>
<dbReference type="Proteomes" id="UP001595961">
    <property type="component" value="Unassembled WGS sequence"/>
</dbReference>
<proteinExistence type="predicted"/>
<name>A0ABV9C410_9GAMM</name>
<feature type="signal peptide" evidence="1">
    <location>
        <begin position="1"/>
        <end position="23"/>
    </location>
</feature>
<keyword evidence="3" id="KW-0575">Peroxidase</keyword>
<dbReference type="PROSITE" id="PS51352">
    <property type="entry name" value="THIOREDOXIN_2"/>
    <property type="match status" value="1"/>
</dbReference>
<dbReference type="InterPro" id="IPR050553">
    <property type="entry name" value="Thioredoxin_ResA/DsbE_sf"/>
</dbReference>
<evidence type="ECO:0000259" key="2">
    <source>
        <dbReference type="PROSITE" id="PS51352"/>
    </source>
</evidence>
<keyword evidence="1" id="KW-0732">Signal</keyword>
<dbReference type="EC" id="1.11.1.24" evidence="3"/>
<keyword evidence="3" id="KW-0560">Oxidoreductase</keyword>